<evidence type="ECO:0008006" key="4">
    <source>
        <dbReference type="Google" id="ProtNLM"/>
    </source>
</evidence>
<dbReference type="Proteomes" id="UP000019249">
    <property type="component" value="Unassembled WGS sequence"/>
</dbReference>
<keyword evidence="1" id="KW-0472">Membrane</keyword>
<reference evidence="2 3" key="1">
    <citation type="journal article" date="2014" name="Int. J. Syst. Evol. Microbiol.">
        <title>Listeria floridensis sp. nov., Listeria aquatica sp. nov., Listeria cornellensis sp. nov., Listeria riparia sp. nov. and Listeria grandensis sp. nov., from agricultural and natural environments.</title>
        <authorList>
            <person name="den Bakker H.C."/>
            <person name="Warchocki S."/>
            <person name="Wright E.M."/>
            <person name="Allred A.F."/>
            <person name="Ahlstrom C."/>
            <person name="Manuel C.S."/>
            <person name="Stasiewicz M.J."/>
            <person name="Burrell A."/>
            <person name="Roof S."/>
            <person name="Strawn L."/>
            <person name="Fortes E.D."/>
            <person name="Nightingale K.K."/>
            <person name="Kephart D."/>
            <person name="Wiedmann M."/>
        </authorList>
    </citation>
    <scope>NUCLEOTIDE SEQUENCE [LARGE SCALE GENOMIC DNA]</scope>
    <source>
        <strain evidence="2 3">FSL S10-1187</strain>
    </source>
</reference>
<organism evidence="2 3">
    <name type="scientific">Listeria floridensis FSL S10-1187</name>
    <dbReference type="NCBI Taxonomy" id="1265817"/>
    <lineage>
        <taxon>Bacteria</taxon>
        <taxon>Bacillati</taxon>
        <taxon>Bacillota</taxon>
        <taxon>Bacilli</taxon>
        <taxon>Bacillales</taxon>
        <taxon>Listeriaceae</taxon>
        <taxon>Listeria</taxon>
    </lineage>
</organism>
<evidence type="ECO:0000313" key="3">
    <source>
        <dbReference type="Proteomes" id="UP000019249"/>
    </source>
</evidence>
<proteinExistence type="predicted"/>
<protein>
    <recommendedName>
        <fullName evidence="4">DUF1328 domain-containing protein</fullName>
    </recommendedName>
</protein>
<dbReference type="RefSeq" id="WP_036097189.1">
    <property type="nucleotide sequence ID" value="NZ_AODF01000014.1"/>
</dbReference>
<comment type="caution">
    <text evidence="2">The sequence shown here is derived from an EMBL/GenBank/DDBJ whole genome shotgun (WGS) entry which is preliminary data.</text>
</comment>
<keyword evidence="1" id="KW-1133">Transmembrane helix</keyword>
<name>A0ABN0RFK1_9LIST</name>
<feature type="transmembrane region" description="Helical" evidence="1">
    <location>
        <begin position="29"/>
        <end position="46"/>
    </location>
</feature>
<keyword evidence="3" id="KW-1185">Reference proteome</keyword>
<evidence type="ECO:0000256" key="1">
    <source>
        <dbReference type="SAM" id="Phobius"/>
    </source>
</evidence>
<accession>A0ABN0RFK1</accession>
<sequence>MKITGLILLILGIIGAAVSFSIPGLVGFAVFLISLIMIVLSIIFLVKAKNRRNTSYSFR</sequence>
<evidence type="ECO:0000313" key="2">
    <source>
        <dbReference type="EMBL" id="EUJ32009.1"/>
    </source>
</evidence>
<keyword evidence="1" id="KW-0812">Transmembrane</keyword>
<dbReference type="EMBL" id="AODF01000014">
    <property type="protein sequence ID" value="EUJ32009.1"/>
    <property type="molecule type" value="Genomic_DNA"/>
</dbReference>
<gene>
    <name evidence="2" type="ORF">MFLO_07462</name>
</gene>